<evidence type="ECO:0000256" key="1">
    <source>
        <dbReference type="SAM" id="MobiDB-lite"/>
    </source>
</evidence>
<comment type="caution">
    <text evidence="2">The sequence shown here is derived from an EMBL/GenBank/DDBJ whole genome shotgun (WGS) entry which is preliminary data.</text>
</comment>
<evidence type="ECO:0000313" key="3">
    <source>
        <dbReference type="Proteomes" id="UP001589896"/>
    </source>
</evidence>
<feature type="compositionally biased region" description="Polar residues" evidence="1">
    <location>
        <begin position="8"/>
        <end position="38"/>
    </location>
</feature>
<dbReference type="Proteomes" id="UP001589896">
    <property type="component" value="Unassembled WGS sequence"/>
</dbReference>
<dbReference type="Gene3D" id="1.20.120.20">
    <property type="entry name" value="Apolipoprotein"/>
    <property type="match status" value="1"/>
</dbReference>
<protein>
    <submittedName>
        <fullName evidence="2">Uncharacterized protein</fullName>
    </submittedName>
</protein>
<feature type="compositionally biased region" description="Low complexity" evidence="1">
    <location>
        <begin position="170"/>
        <end position="182"/>
    </location>
</feature>
<feature type="compositionally biased region" description="Gly residues" evidence="1">
    <location>
        <begin position="267"/>
        <end position="276"/>
    </location>
</feature>
<feature type="region of interest" description="Disordered" evidence="1">
    <location>
        <begin position="157"/>
        <end position="182"/>
    </location>
</feature>
<reference evidence="2 3" key="1">
    <citation type="submission" date="2024-09" db="EMBL/GenBank/DDBJ databases">
        <authorList>
            <person name="Sun Q."/>
            <person name="Mori K."/>
        </authorList>
    </citation>
    <scope>NUCLEOTIDE SEQUENCE [LARGE SCALE GENOMIC DNA]</scope>
    <source>
        <strain evidence="2 3">KCTC 23076</strain>
    </source>
</reference>
<feature type="compositionally biased region" description="Basic and acidic residues" evidence="1">
    <location>
        <begin position="56"/>
        <end position="66"/>
    </location>
</feature>
<feature type="compositionally biased region" description="Low complexity" evidence="1">
    <location>
        <begin position="277"/>
        <end position="300"/>
    </location>
</feature>
<sequence length="344" mass="33245">MSGRRNATARQPTPQEASMTTPSQNPSGTQASNATSRGGQNGVDLKETASQLADQAKSEGKKHVETARQTTAESVEKLGRSVKAAASELKQDDIGNLSQYLTNFADGLNNFASRMREKSGEDIASEITRMARENPTLFVTGSLVIGFGLARFARAKTPGTESTNEYSQDLGSSTSGSSAYGSSSLGATGGLSGSTGTSAGIGGSAEFSGGSSSLGSTGSSIGSTGSSTGSSSLGSTGSSSGLSGSGSGLSGSTGSINSGSSSASTLGGSGIGGASSGIGANSGSTGSTGTSTAGSGTTGLNNYSPGSNLASGKGSSTDSIGGLGSSGTNDLDRSSNDKRGGTNS</sequence>
<feature type="compositionally biased region" description="Low complexity" evidence="1">
    <location>
        <begin position="209"/>
        <end position="242"/>
    </location>
</feature>
<feature type="compositionally biased region" description="Polar residues" evidence="1">
    <location>
        <begin position="159"/>
        <end position="169"/>
    </location>
</feature>
<accession>A0ABV6RLF5</accession>
<dbReference type="RefSeq" id="WP_386666825.1">
    <property type="nucleotide sequence ID" value="NZ_JBHLTG010000001.1"/>
</dbReference>
<keyword evidence="3" id="KW-1185">Reference proteome</keyword>
<dbReference type="EMBL" id="JBHLTG010000001">
    <property type="protein sequence ID" value="MFC0677815.1"/>
    <property type="molecule type" value="Genomic_DNA"/>
</dbReference>
<evidence type="ECO:0000313" key="2">
    <source>
        <dbReference type="EMBL" id="MFC0677815.1"/>
    </source>
</evidence>
<gene>
    <name evidence="2" type="ORF">ACFFGH_08185</name>
</gene>
<organism evidence="2 3">
    <name type="scientific">Lysobacter korlensis</name>
    <dbReference type="NCBI Taxonomy" id="553636"/>
    <lineage>
        <taxon>Bacteria</taxon>
        <taxon>Pseudomonadati</taxon>
        <taxon>Pseudomonadota</taxon>
        <taxon>Gammaproteobacteria</taxon>
        <taxon>Lysobacterales</taxon>
        <taxon>Lysobacteraceae</taxon>
        <taxon>Lysobacter</taxon>
    </lineage>
</organism>
<feature type="compositionally biased region" description="Basic and acidic residues" evidence="1">
    <location>
        <begin position="330"/>
        <end position="344"/>
    </location>
</feature>
<proteinExistence type="predicted"/>
<feature type="compositionally biased region" description="Low complexity" evidence="1">
    <location>
        <begin position="252"/>
        <end position="266"/>
    </location>
</feature>
<feature type="compositionally biased region" description="Polar residues" evidence="1">
    <location>
        <begin position="301"/>
        <end position="319"/>
    </location>
</feature>
<feature type="region of interest" description="Disordered" evidence="1">
    <location>
        <begin position="1"/>
        <end position="75"/>
    </location>
</feature>
<name>A0ABV6RLF5_9GAMM</name>
<feature type="region of interest" description="Disordered" evidence="1">
    <location>
        <begin position="209"/>
        <end position="344"/>
    </location>
</feature>